<proteinExistence type="predicted"/>
<sequence>MVQTPKTQITLEAFLASPASGTRCELIDGEIVPKVAPKRFHSKTQRALLRILEAWGEEKGEIGVEWAVQLKRNGRDWVPVPDVSFVYAERLPDDLGDQACPVPVDLAVEIISANQTFGIMAEKAVDYIMAGVARVWIVDPTAKTITVFKPNALPVTYRGSRHLTDEHLTHLTLTVRQLFAQAGLLGE</sequence>
<dbReference type="SUPFAM" id="SSF52980">
    <property type="entry name" value="Restriction endonuclease-like"/>
    <property type="match status" value="1"/>
</dbReference>
<evidence type="ECO:0000313" key="3">
    <source>
        <dbReference type="Proteomes" id="UP000191901"/>
    </source>
</evidence>
<reference evidence="2 3" key="1">
    <citation type="journal article" date="2016" name="Biochim. Biophys. Acta">
        <title>Characterization of red-shifted phycobilisomes isolated from the chlorophyll f-containing cyanobacterium Halomicronema hongdechloris.</title>
        <authorList>
            <person name="Li Y."/>
            <person name="Lin Y."/>
            <person name="Garvey C.J."/>
            <person name="Birch D."/>
            <person name="Corkery R.W."/>
            <person name="Loughlin P.C."/>
            <person name="Scheer H."/>
            <person name="Willows R.D."/>
            <person name="Chen M."/>
        </authorList>
    </citation>
    <scope>NUCLEOTIDE SEQUENCE [LARGE SCALE GENOMIC DNA]</scope>
    <source>
        <strain evidence="2 3">C2206</strain>
    </source>
</reference>
<name>A0A1Z3HS23_9CYAN</name>
<dbReference type="InterPro" id="IPR008538">
    <property type="entry name" value="Uma2"/>
</dbReference>
<dbReference type="PANTHER" id="PTHR34107">
    <property type="entry name" value="SLL0198 PROTEIN-RELATED"/>
    <property type="match status" value="1"/>
</dbReference>
<dbReference type="InterPro" id="IPR012296">
    <property type="entry name" value="Nuclease_put_TT1808"/>
</dbReference>
<dbReference type="KEGG" id="hhg:XM38_040610"/>
<accession>A0A1Z3HS23</accession>
<dbReference type="EMBL" id="CP021983">
    <property type="protein sequence ID" value="ASC73099.1"/>
    <property type="molecule type" value="Genomic_DNA"/>
</dbReference>
<dbReference type="Pfam" id="PF05685">
    <property type="entry name" value="Uma2"/>
    <property type="match status" value="1"/>
</dbReference>
<evidence type="ECO:0000313" key="2">
    <source>
        <dbReference type="EMBL" id="ASC73099.1"/>
    </source>
</evidence>
<dbReference type="AlphaFoldDB" id="A0A1Z3HS23"/>
<dbReference type="PANTHER" id="PTHR34107:SF1">
    <property type="entry name" value="SLL0198 PROTEIN"/>
    <property type="match status" value="1"/>
</dbReference>
<feature type="domain" description="Putative restriction endonuclease" evidence="1">
    <location>
        <begin position="12"/>
        <end position="175"/>
    </location>
</feature>
<organism evidence="2 3">
    <name type="scientific">Halomicronema hongdechloris C2206</name>
    <dbReference type="NCBI Taxonomy" id="1641165"/>
    <lineage>
        <taxon>Bacteria</taxon>
        <taxon>Bacillati</taxon>
        <taxon>Cyanobacteriota</taxon>
        <taxon>Cyanophyceae</taxon>
        <taxon>Nodosilineales</taxon>
        <taxon>Nodosilineaceae</taxon>
        <taxon>Halomicronema</taxon>
    </lineage>
</organism>
<dbReference type="InterPro" id="IPR011335">
    <property type="entry name" value="Restrct_endonuc-II-like"/>
</dbReference>
<evidence type="ECO:0000259" key="1">
    <source>
        <dbReference type="Pfam" id="PF05685"/>
    </source>
</evidence>
<dbReference type="Gene3D" id="3.90.1570.10">
    <property type="entry name" value="tt1808, chain A"/>
    <property type="match status" value="1"/>
</dbReference>
<protein>
    <recommendedName>
        <fullName evidence="1">Putative restriction endonuclease domain-containing protein</fullName>
    </recommendedName>
</protein>
<dbReference type="STRING" id="1641165.XM38_13190"/>
<dbReference type="CDD" id="cd06260">
    <property type="entry name" value="DUF820-like"/>
    <property type="match status" value="1"/>
</dbReference>
<dbReference type="Proteomes" id="UP000191901">
    <property type="component" value="Chromosome"/>
</dbReference>
<gene>
    <name evidence="2" type="ORF">XM38_040610</name>
</gene>
<keyword evidence="3" id="KW-1185">Reference proteome</keyword>